<sequence length="155" mass="16864">MDVKYACTVFVSFVVKIGAEVCSNSYGTCSADYKMVEGICQPCYGSYGVNCTENCPTGFFGFGCRSKCYCNATQLCNNEIGCVDVCDPCKLTNCSYVEKAYNILTSAHGINICYNSLAENVECCAGFTNVTGICEKNVENFTDMVDFKTNDAGEY</sequence>
<organism evidence="1 2">
    <name type="scientific">Magallana gigas</name>
    <name type="common">Pacific oyster</name>
    <name type="synonym">Crassostrea gigas</name>
    <dbReference type="NCBI Taxonomy" id="29159"/>
    <lineage>
        <taxon>Eukaryota</taxon>
        <taxon>Metazoa</taxon>
        <taxon>Spiralia</taxon>
        <taxon>Lophotrochozoa</taxon>
        <taxon>Mollusca</taxon>
        <taxon>Bivalvia</taxon>
        <taxon>Autobranchia</taxon>
        <taxon>Pteriomorphia</taxon>
        <taxon>Ostreida</taxon>
        <taxon>Ostreoidea</taxon>
        <taxon>Ostreidae</taxon>
        <taxon>Magallana</taxon>
    </lineage>
</organism>
<evidence type="ECO:0000313" key="2">
    <source>
        <dbReference type="Proteomes" id="UP000005408"/>
    </source>
</evidence>
<proteinExistence type="predicted"/>
<name>A0A8W8NAH2_MAGGI</name>
<keyword evidence="2" id="KW-1185">Reference proteome</keyword>
<dbReference type="EnsemblMetazoa" id="G6035.1">
    <property type="protein sequence ID" value="G6035.1:cds"/>
    <property type="gene ID" value="G6035"/>
</dbReference>
<evidence type="ECO:0000313" key="1">
    <source>
        <dbReference type="EnsemblMetazoa" id="G6035.1:cds"/>
    </source>
</evidence>
<dbReference type="AlphaFoldDB" id="A0A8W8NAH2"/>
<reference evidence="1" key="1">
    <citation type="submission" date="2022-08" db="UniProtKB">
        <authorList>
            <consortium name="EnsemblMetazoa"/>
        </authorList>
    </citation>
    <scope>IDENTIFICATION</scope>
    <source>
        <strain evidence="1">05x7-T-G4-1.051#20</strain>
    </source>
</reference>
<dbReference type="Proteomes" id="UP000005408">
    <property type="component" value="Unassembled WGS sequence"/>
</dbReference>
<accession>A0A8W8NAH2</accession>
<protein>
    <submittedName>
        <fullName evidence="1">Uncharacterized protein</fullName>
    </submittedName>
</protein>